<accession>A0A851GEB0</accession>
<dbReference type="PANTHER" id="PTHR42887">
    <property type="entry name" value="OS12G0638800 PROTEIN"/>
    <property type="match status" value="1"/>
</dbReference>
<dbReference type="Pfam" id="PF03486">
    <property type="entry name" value="HI0933_like"/>
    <property type="match status" value="1"/>
</dbReference>
<feature type="domain" description="RsdA/BaiN/AoA(So)-like insert" evidence="5">
    <location>
        <begin position="199"/>
        <end position="358"/>
    </location>
</feature>
<name>A0A851GEB0_9BACT</name>
<dbReference type="PANTHER" id="PTHR42887:SF2">
    <property type="entry name" value="OS12G0638800 PROTEIN"/>
    <property type="match status" value="1"/>
</dbReference>
<dbReference type="Pfam" id="PF22780">
    <property type="entry name" value="HI0933_like_1st"/>
    <property type="match status" value="1"/>
</dbReference>
<keyword evidence="3" id="KW-0274">FAD</keyword>
<dbReference type="SUPFAM" id="SSF160996">
    <property type="entry name" value="HI0933 insert domain-like"/>
    <property type="match status" value="1"/>
</dbReference>
<dbReference type="InterPro" id="IPR023166">
    <property type="entry name" value="BaiN-like_dom_sf"/>
</dbReference>
<dbReference type="InterPro" id="IPR004792">
    <property type="entry name" value="BaiN-like"/>
</dbReference>
<dbReference type="NCBIfam" id="TIGR00275">
    <property type="entry name" value="aminoacetone oxidase family FAD-binding enzyme"/>
    <property type="match status" value="1"/>
</dbReference>
<dbReference type="SUPFAM" id="SSF51905">
    <property type="entry name" value="FAD/NAD(P)-binding domain"/>
    <property type="match status" value="1"/>
</dbReference>
<evidence type="ECO:0000256" key="3">
    <source>
        <dbReference type="ARBA" id="ARBA00022827"/>
    </source>
</evidence>
<gene>
    <name evidence="6" type="ORF">HW115_10795</name>
</gene>
<sequence length="417" mass="45191">MDNPWNLVVVGGGAAGFFGAIHYAEQYAKKQGHSPRVLILEKSGRVLSKVKVSGGGRCNVTHDCHDPRALSSHYPRGHRSLIGPFHRWSPTDTVDWFASRGVELKTEPDGRMFPTTDNSQTIIDCLVGAARRAGVTIRCSESVTSIQLIKKDTSPRFALTTNQESKLESDAILIATGGTRLASGAKLAQSLGHALHPNVPSLFAFNIADPRIEELPGISVTDIHIRIPSAKLEASGPVLITHHGLSGPAVLKLSAWGARKLHSSDYRFSIQINWLPGIDAMTQLQQLRSTWGKRRVASHSPFDAIPKRLWRNLCTAAGIPPDCLWSQVPKPSLQQLAHELNHGEYQVTGKSTNKDEFVTCGGVKLPDINLKSMESKLTPGLYFAGEILDIDGITGGFNFQNAWTTGYLAGTAAAAQS</sequence>
<dbReference type="Proteomes" id="UP000557872">
    <property type="component" value="Unassembled WGS sequence"/>
</dbReference>
<dbReference type="EMBL" id="JACBAZ010000004">
    <property type="protein sequence ID" value="NWK56098.1"/>
    <property type="molecule type" value="Genomic_DNA"/>
</dbReference>
<evidence type="ECO:0000313" key="7">
    <source>
        <dbReference type="Proteomes" id="UP000557872"/>
    </source>
</evidence>
<reference evidence="6 7" key="1">
    <citation type="submission" date="2020-07" db="EMBL/GenBank/DDBJ databases">
        <title>Roseicoccus Jingziensis gen. nov., sp. nov., isolated from coastal seawater.</title>
        <authorList>
            <person name="Feng X."/>
        </authorList>
    </citation>
    <scope>NUCLEOTIDE SEQUENCE [LARGE SCALE GENOMIC DNA]</scope>
    <source>
        <strain evidence="6 7">N1E253</strain>
    </source>
</reference>
<evidence type="ECO:0000256" key="1">
    <source>
        <dbReference type="ARBA" id="ARBA00001974"/>
    </source>
</evidence>
<dbReference type="RefSeq" id="WP_178932768.1">
    <property type="nucleotide sequence ID" value="NZ_JACBAZ010000004.1"/>
</dbReference>
<evidence type="ECO:0000313" key="6">
    <source>
        <dbReference type="EMBL" id="NWK56098.1"/>
    </source>
</evidence>
<evidence type="ECO:0000259" key="4">
    <source>
        <dbReference type="Pfam" id="PF03486"/>
    </source>
</evidence>
<dbReference type="InterPro" id="IPR057661">
    <property type="entry name" value="RsdA/BaiN/AoA(So)_Rossmann"/>
</dbReference>
<dbReference type="Gene3D" id="3.50.50.60">
    <property type="entry name" value="FAD/NAD(P)-binding domain"/>
    <property type="match status" value="1"/>
</dbReference>
<feature type="domain" description="RsdA/BaiN/AoA(So)-like Rossmann fold-like" evidence="4">
    <location>
        <begin position="7"/>
        <end position="411"/>
    </location>
</feature>
<organism evidence="6 7">
    <name type="scientific">Oceaniferula marina</name>
    <dbReference type="NCBI Taxonomy" id="2748318"/>
    <lineage>
        <taxon>Bacteria</taxon>
        <taxon>Pseudomonadati</taxon>
        <taxon>Verrucomicrobiota</taxon>
        <taxon>Verrucomicrobiia</taxon>
        <taxon>Verrucomicrobiales</taxon>
        <taxon>Verrucomicrobiaceae</taxon>
        <taxon>Oceaniferula</taxon>
    </lineage>
</organism>
<dbReference type="InterPro" id="IPR055178">
    <property type="entry name" value="RsdA/BaiN/AoA(So)-like_dom"/>
</dbReference>
<evidence type="ECO:0000256" key="2">
    <source>
        <dbReference type="ARBA" id="ARBA00022630"/>
    </source>
</evidence>
<dbReference type="AlphaFoldDB" id="A0A851GEB0"/>
<evidence type="ECO:0000259" key="5">
    <source>
        <dbReference type="Pfam" id="PF22780"/>
    </source>
</evidence>
<dbReference type="PRINTS" id="PR00368">
    <property type="entry name" value="FADPNR"/>
</dbReference>
<keyword evidence="2" id="KW-0285">Flavoprotein</keyword>
<keyword evidence="7" id="KW-1185">Reference proteome</keyword>
<comment type="caution">
    <text evidence="6">The sequence shown here is derived from an EMBL/GenBank/DDBJ whole genome shotgun (WGS) entry which is preliminary data.</text>
</comment>
<dbReference type="Gene3D" id="1.10.8.260">
    <property type="entry name" value="HI0933 insert domain-like"/>
    <property type="match status" value="1"/>
</dbReference>
<protein>
    <submittedName>
        <fullName evidence="6">NAD(P)/FAD-dependent oxidoreductase</fullName>
    </submittedName>
</protein>
<comment type="cofactor">
    <cofactor evidence="1">
        <name>FAD</name>
        <dbReference type="ChEBI" id="CHEBI:57692"/>
    </cofactor>
</comment>
<proteinExistence type="predicted"/>
<dbReference type="InterPro" id="IPR036188">
    <property type="entry name" value="FAD/NAD-bd_sf"/>
</dbReference>
<dbReference type="Gene3D" id="2.40.30.10">
    <property type="entry name" value="Translation factors"/>
    <property type="match status" value="1"/>
</dbReference>